<proteinExistence type="predicted"/>
<dbReference type="GO" id="GO:0005634">
    <property type="term" value="C:nucleus"/>
    <property type="evidence" value="ECO:0007669"/>
    <property type="project" value="InterPro"/>
</dbReference>
<dbReference type="GO" id="GO:0005496">
    <property type="term" value="F:steroid binding"/>
    <property type="evidence" value="ECO:0007669"/>
    <property type="project" value="InterPro"/>
</dbReference>
<dbReference type="GO" id="GO:0003707">
    <property type="term" value="F:nuclear steroid receptor activity"/>
    <property type="evidence" value="ECO:0007669"/>
    <property type="project" value="InterPro"/>
</dbReference>
<feature type="compositionally biased region" description="Basic and acidic residues" evidence="1">
    <location>
        <begin position="30"/>
        <end position="40"/>
    </location>
</feature>
<protein>
    <submittedName>
        <fullName evidence="3">Progesterone receptor-like</fullName>
    </submittedName>
</protein>
<feature type="compositionally biased region" description="Acidic residues" evidence="1">
    <location>
        <begin position="60"/>
        <end position="76"/>
    </location>
</feature>
<sequence length="235" mass="24158">MKAKGVAREPSAASTSSAQEGSVLLGAPHPSDRDPFAGRETVEAIDLTLDGLLYARSSEEEGDDDDDDDEQEEEEEQKSCLKERERLSGSSLVQESSGLPSGKDALDRVLDTFLTPSSSQAHSDSPSAAWSSFFGSEIPELAGGLPNRRPLDGKEGGAPPDAASLPPPPPSPAATASPSLWKAARDAEGVAFKSPRGRALVPAASTLPKGVQQPGLAEEDLATGTSAAAASSSPP</sequence>
<evidence type="ECO:0000313" key="2">
    <source>
        <dbReference type="Proteomes" id="UP000695026"/>
    </source>
</evidence>
<feature type="compositionally biased region" description="Basic and acidic residues" evidence="1">
    <location>
        <begin position="77"/>
        <end position="87"/>
    </location>
</feature>
<gene>
    <name evidence="3" type="primary">LOC103053890</name>
</gene>
<feature type="compositionally biased region" description="Polar residues" evidence="1">
    <location>
        <begin position="88"/>
        <end position="99"/>
    </location>
</feature>
<evidence type="ECO:0000313" key="3">
    <source>
        <dbReference type="RefSeq" id="XP_015746527.2"/>
    </source>
</evidence>
<organism evidence="2 3">
    <name type="scientific">Python bivittatus</name>
    <name type="common">Burmese python</name>
    <name type="synonym">Python molurus bivittatus</name>
    <dbReference type="NCBI Taxonomy" id="176946"/>
    <lineage>
        <taxon>Eukaryota</taxon>
        <taxon>Metazoa</taxon>
        <taxon>Chordata</taxon>
        <taxon>Craniata</taxon>
        <taxon>Vertebrata</taxon>
        <taxon>Euteleostomi</taxon>
        <taxon>Lepidosauria</taxon>
        <taxon>Squamata</taxon>
        <taxon>Bifurcata</taxon>
        <taxon>Unidentata</taxon>
        <taxon>Episquamata</taxon>
        <taxon>Toxicofera</taxon>
        <taxon>Serpentes</taxon>
        <taxon>Henophidia</taxon>
        <taxon>Pythonidae</taxon>
        <taxon>Python</taxon>
    </lineage>
</organism>
<dbReference type="RefSeq" id="XP_015746527.2">
    <property type="nucleotide sequence ID" value="XM_015891041.2"/>
</dbReference>
<dbReference type="KEGG" id="pbi:103053890"/>
<dbReference type="GeneID" id="103053890"/>
<feature type="non-terminal residue" evidence="3">
    <location>
        <position position="235"/>
    </location>
</feature>
<dbReference type="OrthoDB" id="9050162at2759"/>
<dbReference type="PRINTS" id="PR00544">
    <property type="entry name" value="PROGESTRONER"/>
</dbReference>
<dbReference type="AlphaFoldDB" id="A0A9F3QVJ9"/>
<dbReference type="InterPro" id="IPR000128">
    <property type="entry name" value="Progest_rcpt"/>
</dbReference>
<feature type="region of interest" description="Disordered" evidence="1">
    <location>
        <begin position="138"/>
        <end position="182"/>
    </location>
</feature>
<dbReference type="Proteomes" id="UP000695026">
    <property type="component" value="Unplaced"/>
</dbReference>
<feature type="region of interest" description="Disordered" evidence="1">
    <location>
        <begin position="52"/>
        <end position="104"/>
    </location>
</feature>
<feature type="region of interest" description="Disordered" evidence="1">
    <location>
        <begin position="1"/>
        <end position="40"/>
    </location>
</feature>
<name>A0A9F3QVJ9_PYTBI</name>
<reference evidence="3" key="1">
    <citation type="submission" date="2025-08" db="UniProtKB">
        <authorList>
            <consortium name="RefSeq"/>
        </authorList>
    </citation>
    <scope>IDENTIFICATION</scope>
    <source>
        <tissue evidence="3">Liver</tissue>
    </source>
</reference>
<keyword evidence="2" id="KW-1185">Reference proteome</keyword>
<accession>A0A9F3QVJ9</accession>
<dbReference type="GO" id="GO:0003677">
    <property type="term" value="F:DNA binding"/>
    <property type="evidence" value="ECO:0007669"/>
    <property type="project" value="InterPro"/>
</dbReference>
<evidence type="ECO:0000256" key="1">
    <source>
        <dbReference type="SAM" id="MobiDB-lite"/>
    </source>
</evidence>